<dbReference type="SUPFAM" id="SSF159888">
    <property type="entry name" value="YdhG-like"/>
    <property type="match status" value="1"/>
</dbReference>
<sequence length="139" mass="16237">MSQNKTTANNQSVVKFLESVEDETRRKDSFRILEIIKDITQLEPKMWGGSIIGFGDYHYKYDSGREGDFFRAGFSPRKQALTIYLMAGFKEYDELLQKLGKHKIGKSCLYIKSLDQVDMDVLKKMITLSFQRMQEKYPD</sequence>
<name>A0A974WIP1_9BACT</name>
<dbReference type="AlphaFoldDB" id="A0A974WIP1"/>
<protein>
    <submittedName>
        <fullName evidence="2">DUF1801 domain-containing protein</fullName>
    </submittedName>
</protein>
<dbReference type="KEGG" id="fuv:JR347_10590"/>
<organism evidence="2 3">
    <name type="scientific">Fulvivirga lutea</name>
    <dbReference type="NCBI Taxonomy" id="2810512"/>
    <lineage>
        <taxon>Bacteria</taxon>
        <taxon>Pseudomonadati</taxon>
        <taxon>Bacteroidota</taxon>
        <taxon>Cytophagia</taxon>
        <taxon>Cytophagales</taxon>
        <taxon>Fulvivirgaceae</taxon>
        <taxon>Fulvivirga</taxon>
    </lineage>
</organism>
<feature type="domain" description="YdhG-like" evidence="1">
    <location>
        <begin position="26"/>
        <end position="127"/>
    </location>
</feature>
<accession>A0A974WIP1</accession>
<evidence type="ECO:0000259" key="1">
    <source>
        <dbReference type="Pfam" id="PF08818"/>
    </source>
</evidence>
<dbReference type="Pfam" id="PF08818">
    <property type="entry name" value="DUF1801"/>
    <property type="match status" value="1"/>
</dbReference>
<proteinExistence type="predicted"/>
<dbReference type="InterPro" id="IPR014922">
    <property type="entry name" value="YdhG-like"/>
</dbReference>
<evidence type="ECO:0000313" key="3">
    <source>
        <dbReference type="Proteomes" id="UP000662783"/>
    </source>
</evidence>
<dbReference type="EMBL" id="CP070608">
    <property type="protein sequence ID" value="QSE96063.1"/>
    <property type="molecule type" value="Genomic_DNA"/>
</dbReference>
<dbReference type="RefSeq" id="WP_205720576.1">
    <property type="nucleotide sequence ID" value="NZ_CP070608.1"/>
</dbReference>
<evidence type="ECO:0000313" key="2">
    <source>
        <dbReference type="EMBL" id="QSE96063.1"/>
    </source>
</evidence>
<gene>
    <name evidence="2" type="ORF">JR347_10590</name>
</gene>
<dbReference type="Proteomes" id="UP000662783">
    <property type="component" value="Chromosome"/>
</dbReference>
<keyword evidence="3" id="KW-1185">Reference proteome</keyword>
<reference evidence="2" key="1">
    <citation type="submission" date="2021-02" db="EMBL/GenBank/DDBJ databases">
        <title>Fulvivirga sp. S481 isolated from sea water.</title>
        <authorList>
            <person name="Bae S.S."/>
            <person name="Baek K."/>
        </authorList>
    </citation>
    <scope>NUCLEOTIDE SEQUENCE</scope>
    <source>
        <strain evidence="2">S481</strain>
    </source>
</reference>